<accession>A0A9W8Z4H7</accession>
<dbReference type="Gene3D" id="4.10.1050.10">
    <property type="entry name" value="At2g23090-like"/>
    <property type="match status" value="1"/>
</dbReference>
<sequence length="86" mass="9038">MGGGNGAKSKQARERNAAKAAAAGKKTVGGPVKAAAEKCNFQLVKGSSGTGPCFKQFMTTQRPEYVRALLQLPAESETESNFYKAN</sequence>
<dbReference type="SUPFAM" id="SSF118359">
    <property type="entry name" value="Expressed protein At2g23090/F21P24.15"/>
    <property type="match status" value="1"/>
</dbReference>
<proteinExistence type="predicted"/>
<evidence type="ECO:0000256" key="1">
    <source>
        <dbReference type="SAM" id="MobiDB-lite"/>
    </source>
</evidence>
<protein>
    <recommendedName>
        <fullName evidence="4">Small EDRK-rich factor-like N-terminal domain-containing protein</fullName>
    </recommendedName>
</protein>
<keyword evidence="3" id="KW-1185">Reference proteome</keyword>
<feature type="region of interest" description="Disordered" evidence="1">
    <location>
        <begin position="1"/>
        <end position="27"/>
    </location>
</feature>
<evidence type="ECO:0008006" key="4">
    <source>
        <dbReference type="Google" id="ProtNLM"/>
    </source>
</evidence>
<gene>
    <name evidence="2" type="ORF">N0V93_001771</name>
</gene>
<dbReference type="Proteomes" id="UP001140453">
    <property type="component" value="Unassembled WGS sequence"/>
</dbReference>
<dbReference type="InterPro" id="IPR026939">
    <property type="entry name" value="ZNF706/At2g23090_sf"/>
</dbReference>
<evidence type="ECO:0000313" key="2">
    <source>
        <dbReference type="EMBL" id="KAJ4397540.1"/>
    </source>
</evidence>
<feature type="compositionally biased region" description="Low complexity" evidence="1">
    <location>
        <begin position="18"/>
        <end position="27"/>
    </location>
</feature>
<comment type="caution">
    <text evidence="2">The sequence shown here is derived from an EMBL/GenBank/DDBJ whole genome shotgun (WGS) entry which is preliminary data.</text>
</comment>
<name>A0A9W8Z4H7_9PEZI</name>
<evidence type="ECO:0000313" key="3">
    <source>
        <dbReference type="Proteomes" id="UP001140453"/>
    </source>
</evidence>
<reference evidence="2" key="1">
    <citation type="submission" date="2022-10" db="EMBL/GenBank/DDBJ databases">
        <title>Tapping the CABI collections for fungal endophytes: first genome assemblies for Collariella, Neodidymelliopsis, Ascochyta clinopodiicola, Didymella pomorum, Didymosphaeria variabile, Neocosmospora piperis and Neocucurbitaria cava.</title>
        <authorList>
            <person name="Hill R."/>
        </authorList>
    </citation>
    <scope>NUCLEOTIDE SEQUENCE</scope>
    <source>
        <strain evidence="2">IMI 355082</strain>
    </source>
</reference>
<organism evidence="2 3">
    <name type="scientific">Gnomoniopsis smithogilvyi</name>
    <dbReference type="NCBI Taxonomy" id="1191159"/>
    <lineage>
        <taxon>Eukaryota</taxon>
        <taxon>Fungi</taxon>
        <taxon>Dikarya</taxon>
        <taxon>Ascomycota</taxon>
        <taxon>Pezizomycotina</taxon>
        <taxon>Sordariomycetes</taxon>
        <taxon>Sordariomycetidae</taxon>
        <taxon>Diaporthales</taxon>
        <taxon>Gnomoniaceae</taxon>
        <taxon>Gnomoniopsis</taxon>
    </lineage>
</organism>
<dbReference type="AlphaFoldDB" id="A0A9W8Z4H7"/>
<dbReference type="EMBL" id="JAPEVB010000001">
    <property type="protein sequence ID" value="KAJ4397540.1"/>
    <property type="molecule type" value="Genomic_DNA"/>
</dbReference>